<reference evidence="11" key="1">
    <citation type="submission" date="2021-06" db="EMBL/GenBank/DDBJ databases">
        <title>Description of novel taxa of the family Lachnospiraceae.</title>
        <authorList>
            <person name="Chaplin A.V."/>
            <person name="Sokolova S.R."/>
            <person name="Pikina A.P."/>
            <person name="Korzhanova M."/>
            <person name="Belova V."/>
            <person name="Korostin D."/>
            <person name="Efimov B.A."/>
        </authorList>
    </citation>
    <scope>NUCLEOTIDE SEQUENCE</scope>
    <source>
        <strain evidence="11">ASD5720</strain>
    </source>
</reference>
<dbReference type="PANTHER" id="PTHR13285">
    <property type="entry name" value="ACYLTRANSFERASE"/>
    <property type="match status" value="1"/>
</dbReference>
<evidence type="ECO:0000256" key="3">
    <source>
        <dbReference type="ARBA" id="ARBA00022475"/>
    </source>
</evidence>
<protein>
    <submittedName>
        <fullName evidence="11">MBOAT family protein</fullName>
    </submittedName>
</protein>
<dbReference type="PIRSF" id="PIRSF016636">
    <property type="entry name" value="AlgI_DltB"/>
    <property type="match status" value="1"/>
</dbReference>
<keyword evidence="7 9" id="KW-0472">Membrane</keyword>
<evidence type="ECO:0000313" key="12">
    <source>
        <dbReference type="Proteomes" id="UP000712157"/>
    </source>
</evidence>
<evidence type="ECO:0000313" key="11">
    <source>
        <dbReference type="EMBL" id="MBU9739419.1"/>
    </source>
</evidence>
<dbReference type="InterPro" id="IPR028362">
    <property type="entry name" value="AlgI"/>
</dbReference>
<feature type="transmembrane region" description="Helical" evidence="10">
    <location>
        <begin position="6"/>
        <end position="23"/>
    </location>
</feature>
<feature type="transmembrane region" description="Helical" evidence="10">
    <location>
        <begin position="144"/>
        <end position="167"/>
    </location>
</feature>
<evidence type="ECO:0000256" key="2">
    <source>
        <dbReference type="ARBA" id="ARBA00010323"/>
    </source>
</evidence>
<feature type="transmembrane region" description="Helical" evidence="10">
    <location>
        <begin position="450"/>
        <end position="472"/>
    </location>
</feature>
<keyword evidence="12" id="KW-1185">Reference proteome</keyword>
<keyword evidence="6 10" id="KW-1133">Transmembrane helix</keyword>
<evidence type="ECO:0000256" key="6">
    <source>
        <dbReference type="ARBA" id="ARBA00022989"/>
    </source>
</evidence>
<feature type="transmembrane region" description="Helical" evidence="10">
    <location>
        <begin position="311"/>
        <end position="334"/>
    </location>
</feature>
<feature type="transmembrane region" description="Helical" evidence="10">
    <location>
        <begin position="117"/>
        <end position="138"/>
    </location>
</feature>
<dbReference type="InterPro" id="IPR004299">
    <property type="entry name" value="MBOAT_fam"/>
</dbReference>
<dbReference type="EMBL" id="JAHQCW010000059">
    <property type="protein sequence ID" value="MBU9739419.1"/>
    <property type="molecule type" value="Genomic_DNA"/>
</dbReference>
<dbReference type="InterPro" id="IPR024194">
    <property type="entry name" value="Ac/AlaTfrase_AlgI/DltB"/>
</dbReference>
<evidence type="ECO:0000256" key="10">
    <source>
        <dbReference type="SAM" id="Phobius"/>
    </source>
</evidence>
<dbReference type="GO" id="GO:0005886">
    <property type="term" value="C:plasma membrane"/>
    <property type="evidence" value="ECO:0007669"/>
    <property type="project" value="UniProtKB-SubCell"/>
</dbReference>
<evidence type="ECO:0000256" key="9">
    <source>
        <dbReference type="PIRNR" id="PIRNR016636"/>
    </source>
</evidence>
<dbReference type="RefSeq" id="WP_158342635.1">
    <property type="nucleotide sequence ID" value="NZ_JAHQCW010000059.1"/>
</dbReference>
<name>A0A949K418_9FIRM</name>
<dbReference type="PIRSF" id="PIRSF500217">
    <property type="entry name" value="AlgI"/>
    <property type="match status" value="1"/>
</dbReference>
<dbReference type="PANTHER" id="PTHR13285:SF23">
    <property type="entry name" value="TEICHOIC ACID D-ALANYLTRANSFERASE"/>
    <property type="match status" value="1"/>
</dbReference>
<gene>
    <name evidence="11" type="ORF">KTH89_23060</name>
</gene>
<feature type="transmembrane region" description="Helical" evidence="10">
    <location>
        <begin position="217"/>
        <end position="237"/>
    </location>
</feature>
<keyword evidence="5 10" id="KW-0812">Transmembrane</keyword>
<dbReference type="GO" id="GO:0016746">
    <property type="term" value="F:acyltransferase activity"/>
    <property type="evidence" value="ECO:0007669"/>
    <property type="project" value="UniProtKB-KW"/>
</dbReference>
<organism evidence="11 12">
    <name type="scientific">Diplocloster agilis</name>
    <dbReference type="NCBI Taxonomy" id="2850323"/>
    <lineage>
        <taxon>Bacteria</taxon>
        <taxon>Bacillati</taxon>
        <taxon>Bacillota</taxon>
        <taxon>Clostridia</taxon>
        <taxon>Lachnospirales</taxon>
        <taxon>Lachnospiraceae</taxon>
        <taxon>Diplocloster</taxon>
    </lineage>
</organism>
<feature type="transmembrane region" description="Helical" evidence="10">
    <location>
        <begin position="77"/>
        <end position="96"/>
    </location>
</feature>
<comment type="similarity">
    <text evidence="2 9">Belongs to the membrane-bound acyltransferase family.</text>
</comment>
<dbReference type="AlphaFoldDB" id="A0A949K418"/>
<evidence type="ECO:0000256" key="7">
    <source>
        <dbReference type="ARBA" id="ARBA00023136"/>
    </source>
</evidence>
<comment type="caution">
    <text evidence="11">The sequence shown here is derived from an EMBL/GenBank/DDBJ whole genome shotgun (WGS) entry which is preliminary data.</text>
</comment>
<feature type="transmembrane region" description="Helical" evidence="10">
    <location>
        <begin position="188"/>
        <end position="205"/>
    </location>
</feature>
<proteinExistence type="inferred from homology"/>
<keyword evidence="4 9" id="KW-0808">Transferase</keyword>
<evidence type="ECO:0000256" key="5">
    <source>
        <dbReference type="ARBA" id="ARBA00022692"/>
    </source>
</evidence>
<keyword evidence="3 9" id="KW-1003">Cell membrane</keyword>
<keyword evidence="8 9" id="KW-0012">Acyltransferase</keyword>
<dbReference type="Proteomes" id="UP000712157">
    <property type="component" value="Unassembled WGS sequence"/>
</dbReference>
<dbReference type="InterPro" id="IPR051085">
    <property type="entry name" value="MB_O-acyltransferase"/>
</dbReference>
<sequence length="474" mass="54046">MVFASYEFVFVFLPVVAAVYFLLGKISTIRIQHLFLVLASLFFYGYFNVSYLWIILSSIVVNYGIAVSMQRVERMRLPLFVLGILVNVGLLGYFKYYDFFVENINAVFRTDYALKHILLPLGISFFTFQQLSFLVSVYKKEEQIGHFIDYCLFVTFFPQLVAGPIVLYKEMMPQFQEEKRRHMNYENMATGFGIFALGMFKKAVLADTLNVFVGNGFGSPAGLGFLPAWLTALSYTLQIYFDFSGYSDMAVGIGRMFNIHLPVNFNSPYKSASVTEFWKRWHITLGRALSTYVYIPLGGNRKGLPRTCINLMLVFLVSGLWHGAAWTFVIWGALHGLVSVFERIFHKQLDKLPRILRVTGTFLFVNAAWVLFRADSLSGALALLREMFLPASFNLAGVSKIAADGIINFPMAANLLLVAGMVLILLFIVFRSRNTLEIMKRFSYNRKYMALIAVAFCIAVIHLSRESVFIYFNF</sequence>
<evidence type="ECO:0000256" key="1">
    <source>
        <dbReference type="ARBA" id="ARBA00004651"/>
    </source>
</evidence>
<feature type="transmembrane region" description="Helical" evidence="10">
    <location>
        <begin position="35"/>
        <end position="65"/>
    </location>
</feature>
<dbReference type="GO" id="GO:0042121">
    <property type="term" value="P:alginic acid biosynthetic process"/>
    <property type="evidence" value="ECO:0007669"/>
    <property type="project" value="InterPro"/>
</dbReference>
<evidence type="ECO:0000256" key="8">
    <source>
        <dbReference type="ARBA" id="ARBA00023315"/>
    </source>
</evidence>
<evidence type="ECO:0000256" key="4">
    <source>
        <dbReference type="ARBA" id="ARBA00022679"/>
    </source>
</evidence>
<feature type="transmembrane region" description="Helical" evidence="10">
    <location>
        <begin position="409"/>
        <end position="430"/>
    </location>
</feature>
<accession>A0A949K418</accession>
<comment type="subcellular location">
    <subcellularLocation>
        <location evidence="1">Cell membrane</location>
        <topology evidence="1">Multi-pass membrane protein</topology>
    </subcellularLocation>
</comment>
<dbReference type="Pfam" id="PF03062">
    <property type="entry name" value="MBOAT"/>
    <property type="match status" value="1"/>
</dbReference>